<organism evidence="2">
    <name type="scientific">Ixodes ricinus</name>
    <name type="common">Common tick</name>
    <name type="synonym">Acarus ricinus</name>
    <dbReference type="NCBI Taxonomy" id="34613"/>
    <lineage>
        <taxon>Eukaryota</taxon>
        <taxon>Metazoa</taxon>
        <taxon>Ecdysozoa</taxon>
        <taxon>Arthropoda</taxon>
        <taxon>Chelicerata</taxon>
        <taxon>Arachnida</taxon>
        <taxon>Acari</taxon>
        <taxon>Parasitiformes</taxon>
        <taxon>Ixodida</taxon>
        <taxon>Ixodoidea</taxon>
        <taxon>Ixodidae</taxon>
        <taxon>Ixodinae</taxon>
        <taxon>Ixodes</taxon>
    </lineage>
</organism>
<dbReference type="AlphaFoldDB" id="A0A0K8RCH8"/>
<keyword evidence="2" id="KW-0378">Hydrolase</keyword>
<dbReference type="EMBL" id="GADI01005027">
    <property type="protein sequence ID" value="JAA68781.1"/>
    <property type="molecule type" value="mRNA"/>
</dbReference>
<keyword evidence="2" id="KW-0548">Nucleotidyltransferase</keyword>
<accession>A0A0K8RCH8</accession>
<proteinExistence type="evidence at transcript level"/>
<keyword evidence="2" id="KW-0255">Endonuclease</keyword>
<feature type="signal peptide" evidence="1">
    <location>
        <begin position="1"/>
        <end position="19"/>
    </location>
</feature>
<dbReference type="GO" id="GO:0004519">
    <property type="term" value="F:endonuclease activity"/>
    <property type="evidence" value="ECO:0007669"/>
    <property type="project" value="UniProtKB-KW"/>
</dbReference>
<keyword evidence="2" id="KW-0695">RNA-directed DNA polymerase</keyword>
<protein>
    <submittedName>
        <fullName evidence="2">Putative endonuclease/reverse transcriptase</fullName>
    </submittedName>
</protein>
<keyword evidence="2" id="KW-0540">Nuclease</keyword>
<evidence type="ECO:0000313" key="2">
    <source>
        <dbReference type="EMBL" id="JAA68781.1"/>
    </source>
</evidence>
<feature type="chain" id="PRO_5005516848" evidence="1">
    <location>
        <begin position="20"/>
        <end position="111"/>
    </location>
</feature>
<dbReference type="GO" id="GO:0003964">
    <property type="term" value="F:RNA-directed DNA polymerase activity"/>
    <property type="evidence" value="ECO:0007669"/>
    <property type="project" value="UniProtKB-KW"/>
</dbReference>
<keyword evidence="1" id="KW-0732">Signal</keyword>
<name>A0A0K8RCH8_IXORI</name>
<reference evidence="2" key="1">
    <citation type="submission" date="2012-12" db="EMBL/GenBank/DDBJ databases">
        <title>Identification and characterization of a phenylalanine ammonia-lyase gene family in Isatis indigotica Fort.</title>
        <authorList>
            <person name="Liu Q."/>
            <person name="Chen J."/>
            <person name="Zhou X."/>
            <person name="Di P."/>
            <person name="Xiao Y."/>
            <person name="Xuan H."/>
            <person name="Zhang L."/>
            <person name="Chen W."/>
        </authorList>
    </citation>
    <scope>NUCLEOTIDE SEQUENCE</scope>
    <source>
        <tissue evidence="2">Salivary gland</tissue>
    </source>
</reference>
<sequence>MINMHQLAFTLISFFSSNCTNVHDLCWSEHINKIRHKAMKNLWFIRRNSNIAPSKVKVIAYKMYIRSTLEYAASVWDPYERIKLMNSKKFRGRRCNLFYTNTSDLILPQIG</sequence>
<evidence type="ECO:0000256" key="1">
    <source>
        <dbReference type="SAM" id="SignalP"/>
    </source>
</evidence>
<keyword evidence="2" id="KW-0808">Transferase</keyword>